<accession>A0A7L0DDM5</accession>
<comment type="caution">
    <text evidence="3">The sequence shown here is derived from an EMBL/GenBank/DDBJ whole genome shotgun (WGS) entry which is preliminary data.</text>
</comment>
<organism evidence="3 4">
    <name type="scientific">Rostratula benghalensis</name>
    <name type="common">greater painted-snipe</name>
    <dbReference type="NCBI Taxonomy" id="118793"/>
    <lineage>
        <taxon>Eukaryota</taxon>
        <taxon>Metazoa</taxon>
        <taxon>Chordata</taxon>
        <taxon>Craniata</taxon>
        <taxon>Vertebrata</taxon>
        <taxon>Euteleostomi</taxon>
        <taxon>Archelosauria</taxon>
        <taxon>Archosauria</taxon>
        <taxon>Dinosauria</taxon>
        <taxon>Saurischia</taxon>
        <taxon>Theropoda</taxon>
        <taxon>Coelurosauria</taxon>
        <taxon>Aves</taxon>
        <taxon>Neognathae</taxon>
        <taxon>Neoaves</taxon>
        <taxon>Charadriiformes</taxon>
        <taxon>Rostratulidae</taxon>
        <taxon>Rostratula</taxon>
    </lineage>
</organism>
<keyword evidence="2" id="KW-0677">Repeat</keyword>
<sequence length="209" mass="22936">VNCTGQALSAVPPDLPVDTGILLLSANHLVSLSTAAFLPLTQLQDLDLSDNRLVALQTGPLLLSLRELILSRNALGALPALQGLPALTRLAVAHNNLPAVAPGAFLTVPQLQDLDLRGNQLRTLPQEAFVGLKALKDLDLSDNLLEELPKELLQGLQKLETLWLSGNRLQTLPTGFFPEGHLFAYVFLTENPWHCDCDLYYLRHWILEN</sequence>
<dbReference type="Proteomes" id="UP000545435">
    <property type="component" value="Unassembled WGS sequence"/>
</dbReference>
<dbReference type="InterPro" id="IPR032675">
    <property type="entry name" value="LRR_dom_sf"/>
</dbReference>
<dbReference type="SMART" id="SM00364">
    <property type="entry name" value="LRR_BAC"/>
    <property type="match status" value="4"/>
</dbReference>
<keyword evidence="1" id="KW-0433">Leucine-rich repeat</keyword>
<dbReference type="GO" id="GO:0005886">
    <property type="term" value="C:plasma membrane"/>
    <property type="evidence" value="ECO:0007669"/>
    <property type="project" value="TreeGrafter"/>
</dbReference>
<dbReference type="InterPro" id="IPR001611">
    <property type="entry name" value="Leu-rich_rpt"/>
</dbReference>
<dbReference type="EMBL" id="VXAI01000307">
    <property type="protein sequence ID" value="NXJ69066.1"/>
    <property type="molecule type" value="Genomic_DNA"/>
</dbReference>
<dbReference type="AlphaFoldDB" id="A0A7L0DDM5"/>
<dbReference type="InterPro" id="IPR003591">
    <property type="entry name" value="Leu-rich_rpt_typical-subtyp"/>
</dbReference>
<name>A0A7L0DDM5_9CHAR</name>
<feature type="non-terminal residue" evidence="3">
    <location>
        <position position="209"/>
    </location>
</feature>
<keyword evidence="4" id="KW-1185">Reference proteome</keyword>
<dbReference type="PANTHER" id="PTHR24369">
    <property type="entry name" value="ANTIGEN BSP, PUTATIVE-RELATED"/>
    <property type="match status" value="1"/>
</dbReference>
<feature type="non-terminal residue" evidence="3">
    <location>
        <position position="1"/>
    </location>
</feature>
<dbReference type="Pfam" id="PF13855">
    <property type="entry name" value="LRR_8"/>
    <property type="match status" value="1"/>
</dbReference>
<evidence type="ECO:0000256" key="2">
    <source>
        <dbReference type="ARBA" id="ARBA00022737"/>
    </source>
</evidence>
<gene>
    <name evidence="3" type="primary">Gp1ba</name>
    <name evidence="3" type="ORF">ROSBEN_R02065</name>
</gene>
<evidence type="ECO:0000313" key="4">
    <source>
        <dbReference type="Proteomes" id="UP000545435"/>
    </source>
</evidence>
<evidence type="ECO:0000313" key="3">
    <source>
        <dbReference type="EMBL" id="NXJ69066.1"/>
    </source>
</evidence>
<dbReference type="SMART" id="SM00369">
    <property type="entry name" value="LRR_TYP"/>
    <property type="match status" value="6"/>
</dbReference>
<dbReference type="PRINTS" id="PR00019">
    <property type="entry name" value="LEURICHRPT"/>
</dbReference>
<dbReference type="InterPro" id="IPR050541">
    <property type="entry name" value="LRR_TM_domain-containing"/>
</dbReference>
<evidence type="ECO:0000256" key="1">
    <source>
        <dbReference type="ARBA" id="ARBA00022614"/>
    </source>
</evidence>
<dbReference type="Gene3D" id="3.80.10.10">
    <property type="entry name" value="Ribonuclease Inhibitor"/>
    <property type="match status" value="1"/>
</dbReference>
<proteinExistence type="predicted"/>
<protein>
    <submittedName>
        <fullName evidence="3">GP1BA protein</fullName>
    </submittedName>
</protein>
<dbReference type="PROSITE" id="PS51450">
    <property type="entry name" value="LRR"/>
    <property type="match status" value="4"/>
</dbReference>
<dbReference type="PANTHER" id="PTHR24369:SF157">
    <property type="entry name" value="LRRCT DOMAIN-CONTAINING PROTEIN"/>
    <property type="match status" value="1"/>
</dbReference>
<dbReference type="SUPFAM" id="SSF52058">
    <property type="entry name" value="L domain-like"/>
    <property type="match status" value="1"/>
</dbReference>
<reference evidence="3 4" key="1">
    <citation type="submission" date="2019-09" db="EMBL/GenBank/DDBJ databases">
        <title>Bird 10,000 Genomes (B10K) Project - Family phase.</title>
        <authorList>
            <person name="Zhang G."/>
        </authorList>
    </citation>
    <scope>NUCLEOTIDE SEQUENCE [LARGE SCALE GENOMIC DNA]</scope>
    <source>
        <strain evidence="3">B10K-DU-006-20</strain>
        <tissue evidence="3">Mixed tissue sample</tissue>
    </source>
</reference>